<dbReference type="PANTHER" id="PTHR43798:SF33">
    <property type="entry name" value="HYDROLASE, PUTATIVE (AFU_ORTHOLOGUE AFUA_2G14860)-RELATED"/>
    <property type="match status" value="1"/>
</dbReference>
<comment type="caution">
    <text evidence="2">The sequence shown here is derived from an EMBL/GenBank/DDBJ whole genome shotgun (WGS) entry which is preliminary data.</text>
</comment>
<evidence type="ECO:0000259" key="1">
    <source>
        <dbReference type="Pfam" id="PF12697"/>
    </source>
</evidence>
<dbReference type="GO" id="GO:0016787">
    <property type="term" value="F:hydrolase activity"/>
    <property type="evidence" value="ECO:0007669"/>
    <property type="project" value="UniProtKB-KW"/>
</dbReference>
<protein>
    <submittedName>
        <fullName evidence="2">Alpha/beta fold hydrolase</fullName>
    </submittedName>
</protein>
<dbReference type="Proteomes" id="UP000283374">
    <property type="component" value="Unassembled WGS sequence"/>
</dbReference>
<accession>A0A413RQ65</accession>
<sequence>MLVHGLGMSHRYLARLHRELASWGDTHSVDLPGFGGTPAPGAVMSVARGAALLGGALDALGVTAAVVIGHSMGAQFATELAVHRPELVSHLVLVGPVTDPDRARPLVQALDLTRDALKEPPSGNLLTATDYVRCGPRWYFTELVPMLAYRTDERLASVAAPTLVIRGTEDPVARRAWSAELARRAPSGTLVEIPGHRHLVQHTAAAATAAAVIARVRPTAPTTAGR</sequence>
<dbReference type="SUPFAM" id="SSF53474">
    <property type="entry name" value="alpha/beta-Hydrolases"/>
    <property type="match status" value="1"/>
</dbReference>
<dbReference type="GO" id="GO:0016020">
    <property type="term" value="C:membrane"/>
    <property type="evidence" value="ECO:0007669"/>
    <property type="project" value="TreeGrafter"/>
</dbReference>
<dbReference type="Pfam" id="PF12697">
    <property type="entry name" value="Abhydrolase_6"/>
    <property type="match status" value="1"/>
</dbReference>
<evidence type="ECO:0000313" key="3">
    <source>
        <dbReference type="Proteomes" id="UP000283374"/>
    </source>
</evidence>
<dbReference type="InterPro" id="IPR029058">
    <property type="entry name" value="AB_hydrolase_fold"/>
</dbReference>
<dbReference type="InterPro" id="IPR000073">
    <property type="entry name" value="AB_hydrolase_1"/>
</dbReference>
<dbReference type="PANTHER" id="PTHR43798">
    <property type="entry name" value="MONOACYLGLYCEROL LIPASE"/>
    <property type="match status" value="1"/>
</dbReference>
<evidence type="ECO:0000313" key="2">
    <source>
        <dbReference type="EMBL" id="RHA44097.1"/>
    </source>
</evidence>
<organism evidence="2 3">
    <name type="scientific">Cellulomonas rhizosphaerae</name>
    <dbReference type="NCBI Taxonomy" id="2293719"/>
    <lineage>
        <taxon>Bacteria</taxon>
        <taxon>Bacillati</taxon>
        <taxon>Actinomycetota</taxon>
        <taxon>Actinomycetes</taxon>
        <taxon>Micrococcales</taxon>
        <taxon>Cellulomonadaceae</taxon>
        <taxon>Cellulomonas</taxon>
    </lineage>
</organism>
<keyword evidence="3" id="KW-1185">Reference proteome</keyword>
<dbReference type="AlphaFoldDB" id="A0A413RQ65"/>
<keyword evidence="2" id="KW-0378">Hydrolase</keyword>
<feature type="domain" description="AB hydrolase-1" evidence="1">
    <location>
        <begin position="2"/>
        <end position="211"/>
    </location>
</feature>
<dbReference type="Gene3D" id="3.40.50.1820">
    <property type="entry name" value="alpha/beta hydrolase"/>
    <property type="match status" value="1"/>
</dbReference>
<name>A0A413RQ65_9CELL</name>
<gene>
    <name evidence="2" type="ORF">D1825_03000</name>
</gene>
<dbReference type="InterPro" id="IPR050266">
    <property type="entry name" value="AB_hydrolase_sf"/>
</dbReference>
<reference evidence="2 3" key="1">
    <citation type="submission" date="2018-08" db="EMBL/GenBank/DDBJ databases">
        <title>Cellulomonas rhizosphaerae sp. nov., a novel actinomycete isolated from soil.</title>
        <authorList>
            <person name="Tian Y."/>
        </authorList>
    </citation>
    <scope>NUCLEOTIDE SEQUENCE [LARGE SCALE GENOMIC DNA]</scope>
    <source>
        <strain evidence="2 3">NEAU-TCZ24</strain>
    </source>
</reference>
<dbReference type="EMBL" id="QWKP01000117">
    <property type="protein sequence ID" value="RHA44097.1"/>
    <property type="molecule type" value="Genomic_DNA"/>
</dbReference>
<proteinExistence type="predicted"/>